<name>A0A0C1Z159_9VIBR</name>
<dbReference type="PROSITE" id="PS51257">
    <property type="entry name" value="PROKAR_LIPOPROTEIN"/>
    <property type="match status" value="1"/>
</dbReference>
<gene>
    <name evidence="1" type="ORF">H735_22760</name>
</gene>
<evidence type="ECO:0000313" key="1">
    <source>
        <dbReference type="EMBL" id="KIF50870.1"/>
    </source>
</evidence>
<comment type="caution">
    <text evidence="1">The sequence shown here is derived from an EMBL/GenBank/DDBJ whole genome shotgun (WGS) entry which is preliminary data.</text>
</comment>
<reference evidence="1 2" key="1">
    <citation type="submission" date="2014-07" db="EMBL/GenBank/DDBJ databases">
        <title>Unique and conserved regions in Vibrio harveyi and related species in comparison with the shrimp pathogen Vibrio harveyi CAIM 1792.</title>
        <authorList>
            <person name="Espinoza-Valles I."/>
            <person name="Vora G."/>
            <person name="Leekitcharoenphon P."/>
            <person name="Ussery D."/>
            <person name="Hoj L."/>
            <person name="Gomez-Gil B."/>
        </authorList>
    </citation>
    <scope>NUCLEOTIDE SEQUENCE [LARGE SCALE GENOMIC DNA]</scope>
    <source>
        <strain evidence="2">CAIM 1854 / LMG 25443</strain>
    </source>
</reference>
<proteinExistence type="predicted"/>
<dbReference type="PATRIC" id="fig|1229493.5.peg.3959"/>
<sequence>MRNKSLLMVCIAGALAGCQANDESLTDFIRGVENQARRDVAKLQPAEDYVVISYEPEILRVPFELPKEATIATQPLARQDCWQPPSRKRVGKLERFPLNKLRLKGVMGMGSNVSGLVQAPNGTVYKVKPGQYLGRNNGKVTHVSHNYLLINETLPDGLGCWQKRKVKLALR</sequence>
<accession>A0A0C1Z159</accession>
<dbReference type="Pfam" id="PF04351">
    <property type="entry name" value="PilP"/>
    <property type="match status" value="1"/>
</dbReference>
<dbReference type="RefSeq" id="WP_020196763.1">
    <property type="nucleotide sequence ID" value="NZ_BAOH01000074.1"/>
</dbReference>
<organism evidence="1 2">
    <name type="scientific">Vibrio owensii CAIM 1854 = LMG 25443</name>
    <dbReference type="NCBI Taxonomy" id="1229493"/>
    <lineage>
        <taxon>Bacteria</taxon>
        <taxon>Pseudomonadati</taxon>
        <taxon>Pseudomonadota</taxon>
        <taxon>Gammaproteobacteria</taxon>
        <taxon>Vibrionales</taxon>
        <taxon>Vibrionaceae</taxon>
        <taxon>Vibrio</taxon>
    </lineage>
</organism>
<dbReference type="Gene3D" id="2.30.30.830">
    <property type="match status" value="1"/>
</dbReference>
<dbReference type="InterPro" id="IPR007446">
    <property type="entry name" value="PilP"/>
</dbReference>
<dbReference type="AlphaFoldDB" id="A0A0C1Z159"/>
<evidence type="ECO:0000313" key="2">
    <source>
        <dbReference type="Proteomes" id="UP000031586"/>
    </source>
</evidence>
<dbReference type="Proteomes" id="UP000031586">
    <property type="component" value="Unassembled WGS sequence"/>
</dbReference>
<dbReference type="EMBL" id="JPRD01000047">
    <property type="protein sequence ID" value="KIF50870.1"/>
    <property type="molecule type" value="Genomic_DNA"/>
</dbReference>
<protein>
    <submittedName>
        <fullName evidence="1">Fimbrial protein</fullName>
    </submittedName>
</protein>
<dbReference type="PIRSF" id="PIRSF016481">
    <property type="entry name" value="Pilus_assembly_PilP"/>
    <property type="match status" value="1"/>
</dbReference>